<evidence type="ECO:0000313" key="6">
    <source>
        <dbReference type="Proteomes" id="UP000054725"/>
    </source>
</evidence>
<keyword evidence="1" id="KW-0464">Manganese</keyword>
<comment type="caution">
    <text evidence="5">The sequence shown here is derived from an EMBL/GenBank/DDBJ whole genome shotgun (WGS) entry which is preliminary data.</text>
</comment>
<dbReference type="EMBL" id="LNYO01000024">
    <property type="protein sequence ID" value="KTD33268.1"/>
    <property type="molecule type" value="Genomic_DNA"/>
</dbReference>
<accession>A0A0W0WLR0</accession>
<dbReference type="Proteomes" id="UP000054725">
    <property type="component" value="Unassembled WGS sequence"/>
</dbReference>
<name>A0A0W0WLR0_9GAMM</name>
<dbReference type="Gene3D" id="3.30.470.20">
    <property type="entry name" value="ATP-grasp fold, B domain"/>
    <property type="match status" value="2"/>
</dbReference>
<dbReference type="Gene3D" id="3.30.1490.20">
    <property type="entry name" value="ATP-grasp fold, A domain"/>
    <property type="match status" value="1"/>
</dbReference>
<dbReference type="GO" id="GO:0009432">
    <property type="term" value="P:SOS response"/>
    <property type="evidence" value="ECO:0007669"/>
    <property type="project" value="TreeGrafter"/>
</dbReference>
<keyword evidence="2" id="KW-0547">Nucleotide-binding</keyword>
<dbReference type="AlphaFoldDB" id="A0A0W0WLR0"/>
<evidence type="ECO:0000256" key="2">
    <source>
        <dbReference type="PROSITE-ProRule" id="PRU00409"/>
    </source>
</evidence>
<feature type="transmembrane region" description="Helical" evidence="3">
    <location>
        <begin position="336"/>
        <end position="353"/>
    </location>
</feature>
<gene>
    <name evidence="5" type="ORF">Lnau_2916</name>
</gene>
<keyword evidence="3" id="KW-0472">Membrane</keyword>
<dbReference type="PROSITE" id="PS50975">
    <property type="entry name" value="ATP_GRASP"/>
    <property type="match status" value="1"/>
</dbReference>
<protein>
    <submittedName>
        <fullName evidence="5">UDP-N-acetylmuramyl tripeptide synthase</fullName>
    </submittedName>
</protein>
<keyword evidence="3" id="KW-0812">Transmembrane</keyword>
<dbReference type="InterPro" id="IPR013815">
    <property type="entry name" value="ATP_grasp_subdomain_1"/>
</dbReference>
<evidence type="ECO:0000313" key="5">
    <source>
        <dbReference type="EMBL" id="KTD33268.1"/>
    </source>
</evidence>
<keyword evidence="6" id="KW-1185">Reference proteome</keyword>
<keyword evidence="2" id="KW-0067">ATP-binding</keyword>
<dbReference type="InterPro" id="IPR013651">
    <property type="entry name" value="ATP-grasp_RimK-type"/>
</dbReference>
<dbReference type="STRING" id="45070.Lnau_2916"/>
<dbReference type="SUPFAM" id="SSF56059">
    <property type="entry name" value="Glutathione synthetase ATP-binding domain-like"/>
    <property type="match status" value="1"/>
</dbReference>
<evidence type="ECO:0000259" key="4">
    <source>
        <dbReference type="PROSITE" id="PS50975"/>
    </source>
</evidence>
<dbReference type="PANTHER" id="PTHR21621">
    <property type="entry name" value="RIBOSOMAL PROTEIN S6 MODIFICATION PROTEIN"/>
    <property type="match status" value="1"/>
</dbReference>
<evidence type="ECO:0000256" key="3">
    <source>
        <dbReference type="SAM" id="Phobius"/>
    </source>
</evidence>
<dbReference type="GO" id="GO:0005737">
    <property type="term" value="C:cytoplasm"/>
    <property type="evidence" value="ECO:0007669"/>
    <property type="project" value="TreeGrafter"/>
</dbReference>
<dbReference type="PANTHER" id="PTHR21621:SF0">
    <property type="entry name" value="BETA-CITRYLGLUTAMATE SYNTHASE B-RELATED"/>
    <property type="match status" value="1"/>
</dbReference>
<keyword evidence="3" id="KW-1133">Transmembrane helix</keyword>
<dbReference type="GO" id="GO:0018169">
    <property type="term" value="F:ribosomal S6-glutamic acid ligase activity"/>
    <property type="evidence" value="ECO:0007669"/>
    <property type="project" value="TreeGrafter"/>
</dbReference>
<proteinExistence type="predicted"/>
<dbReference type="GO" id="GO:0046872">
    <property type="term" value="F:metal ion binding"/>
    <property type="evidence" value="ECO:0007669"/>
    <property type="project" value="InterPro"/>
</dbReference>
<feature type="domain" description="ATP-grasp" evidence="4">
    <location>
        <begin position="62"/>
        <end position="317"/>
    </location>
</feature>
<dbReference type="OrthoDB" id="9803907at2"/>
<dbReference type="InterPro" id="IPR011761">
    <property type="entry name" value="ATP-grasp"/>
</dbReference>
<dbReference type="Pfam" id="PF08443">
    <property type="entry name" value="RimK"/>
    <property type="match status" value="1"/>
</dbReference>
<reference evidence="5 6" key="1">
    <citation type="submission" date="2015-11" db="EMBL/GenBank/DDBJ databases">
        <title>Genomic analysis of 38 Legionella species identifies large and diverse effector repertoires.</title>
        <authorList>
            <person name="Burstein D."/>
            <person name="Amaro F."/>
            <person name="Zusman T."/>
            <person name="Lifshitz Z."/>
            <person name="Cohen O."/>
            <person name="Gilbert J.A."/>
            <person name="Pupko T."/>
            <person name="Shuman H.A."/>
            <person name="Segal G."/>
        </authorList>
    </citation>
    <scope>NUCLEOTIDE SEQUENCE [LARGE SCALE GENOMIC DNA]</scope>
    <source>
        <strain evidence="5 6">ATCC 49506</strain>
    </source>
</reference>
<dbReference type="GO" id="GO:0005524">
    <property type="term" value="F:ATP binding"/>
    <property type="evidence" value="ECO:0007669"/>
    <property type="project" value="UniProtKB-UniRule"/>
</dbReference>
<evidence type="ECO:0000256" key="1">
    <source>
        <dbReference type="ARBA" id="ARBA00023211"/>
    </source>
</evidence>
<dbReference type="PATRIC" id="fig|45070.6.peg.3077"/>
<organism evidence="5 6">
    <name type="scientific">Legionella nautarum</name>
    <dbReference type="NCBI Taxonomy" id="45070"/>
    <lineage>
        <taxon>Bacteria</taxon>
        <taxon>Pseudomonadati</taxon>
        <taxon>Pseudomonadota</taxon>
        <taxon>Gammaproteobacteria</taxon>
        <taxon>Legionellales</taxon>
        <taxon>Legionellaceae</taxon>
        <taxon>Legionella</taxon>
    </lineage>
</organism>
<sequence length="354" mass="40002">MNKNARCYYESAKKLLFPVEEVPEIEGFKLKLWKRNFYFCGSGTPFNDSCSIHLARNKHTMNKVLGRAGFPVPKATFIHISEYEYGMLEEKIAGLSFPLVAKPQTGKLGQNVLCNIQTLEQLKNYIAKNIVDSEYISIEEFHANLNAYRVLIFNNRILGVIQRYPAQVIGDGDHNLQALIDLSNSQRIKLSDSLGPIVIDEECQFKLAELGMDLNYVPKKDEVVGLCYACNATRGGTYKSLAKKINRENSQLLIRAATELNLKLVGFDVQCTDINVPIGQSRGVIIEANDGPSIRIHEYPLEGDTVPVSKKIIRSLIYRHPFSYLYILYTNRRSAPYLRGLIFLGVIIGIFLNM</sequence>